<evidence type="ECO:0000313" key="1">
    <source>
        <dbReference type="EMBL" id="MCB7386265.1"/>
    </source>
</evidence>
<reference evidence="1 2" key="1">
    <citation type="submission" date="2021-10" db="EMBL/GenBank/DDBJ databases">
        <title>Collection of gut derived symbiotic bacterial strains cultured from healthy donors.</title>
        <authorList>
            <person name="Lin H."/>
            <person name="Littmann E."/>
            <person name="Kohout C."/>
            <person name="Pamer E.G."/>
        </authorList>
    </citation>
    <scope>NUCLEOTIDE SEQUENCE [LARGE SCALE GENOMIC DNA]</scope>
    <source>
        <strain evidence="1 2">DFI.1.165</strain>
    </source>
</reference>
<organism evidence="1 2">
    <name type="scientific">Bariatricus massiliensis</name>
    <dbReference type="NCBI Taxonomy" id="1745713"/>
    <lineage>
        <taxon>Bacteria</taxon>
        <taxon>Bacillati</taxon>
        <taxon>Bacillota</taxon>
        <taxon>Clostridia</taxon>
        <taxon>Lachnospirales</taxon>
        <taxon>Lachnospiraceae</taxon>
        <taxon>Bariatricus</taxon>
    </lineage>
</organism>
<gene>
    <name evidence="1" type="ORF">LIZ65_03100</name>
</gene>
<dbReference type="Proteomes" id="UP001299546">
    <property type="component" value="Unassembled WGS sequence"/>
</dbReference>
<accession>A0ABS8DCX5</accession>
<name>A0ABS8DCX5_9FIRM</name>
<dbReference type="EMBL" id="JAJCIS010000001">
    <property type="protein sequence ID" value="MCB7386265.1"/>
    <property type="molecule type" value="Genomic_DNA"/>
</dbReference>
<comment type="caution">
    <text evidence="1">The sequence shown here is derived from an EMBL/GenBank/DDBJ whole genome shotgun (WGS) entry which is preliminary data.</text>
</comment>
<proteinExistence type="predicted"/>
<protein>
    <recommendedName>
        <fullName evidence="3">Glycosyltransferase</fullName>
    </recommendedName>
</protein>
<dbReference type="RefSeq" id="WP_066732559.1">
    <property type="nucleotide sequence ID" value="NZ_JAJCIQ010000001.1"/>
</dbReference>
<evidence type="ECO:0000313" key="2">
    <source>
        <dbReference type="Proteomes" id="UP001299546"/>
    </source>
</evidence>
<evidence type="ECO:0008006" key="3">
    <source>
        <dbReference type="Google" id="ProtNLM"/>
    </source>
</evidence>
<keyword evidence="2" id="KW-1185">Reference proteome</keyword>
<sequence>MKKFILLSYSIAGMGGGQMYQRNKLAFMKEKGFDCYIFYAVTGSIVIPDFFEFEKNCINLLGINPQILSKKKIDTVISTIESVVGEIDSECIIECNNKVSSVWGELIAKKFGCRSIIIILDEKIGSLDQGMKNFFEFKFNRKELFGAKNETFKMIFKKEVPSYYKYEIPFTCSNVVEDIESELVKKIGNRDLTIGTIGRLNKAYVWTLVNEVKKFALNHTNYKIQYIMIGDSPNNEDKTRIENLFIDVDNLELVMLGAMYPIPRSLFSKIDIFVSSAASARVSAIEKIPTITIDARDYKAIGILGVDTNNTVFRNKEAAIDISAVIENLVIEDKYKSLNVKFSGNNSFSSSKYFEEHLSRLDDAEPVGEYYDIGLEKLSFIRYIEKVILNLFGYDFYQRLRAKVFQKI</sequence>